<evidence type="ECO:0000259" key="1">
    <source>
        <dbReference type="Pfam" id="PF13843"/>
    </source>
</evidence>
<gene>
    <name evidence="2" type="ORF">PR048_000353</name>
</gene>
<feature type="domain" description="PiggyBac transposable element-derived protein" evidence="1">
    <location>
        <begin position="3"/>
        <end position="63"/>
    </location>
</feature>
<dbReference type="Proteomes" id="UP001159363">
    <property type="component" value="Chromosome 1"/>
</dbReference>
<dbReference type="Pfam" id="PF13843">
    <property type="entry name" value="DDE_Tnp_1_7"/>
    <property type="match status" value="1"/>
</dbReference>
<name>A0ABQ9IFP2_9NEOP</name>
<comment type="caution">
    <text evidence="2">The sequence shown here is derived from an EMBL/GenBank/DDBJ whole genome shotgun (WGS) entry which is preliminary data.</text>
</comment>
<keyword evidence="3" id="KW-1185">Reference proteome</keyword>
<proteinExistence type="predicted"/>
<organism evidence="2 3">
    <name type="scientific">Dryococelus australis</name>
    <dbReference type="NCBI Taxonomy" id="614101"/>
    <lineage>
        <taxon>Eukaryota</taxon>
        <taxon>Metazoa</taxon>
        <taxon>Ecdysozoa</taxon>
        <taxon>Arthropoda</taxon>
        <taxon>Hexapoda</taxon>
        <taxon>Insecta</taxon>
        <taxon>Pterygota</taxon>
        <taxon>Neoptera</taxon>
        <taxon>Polyneoptera</taxon>
        <taxon>Phasmatodea</taxon>
        <taxon>Verophasmatodea</taxon>
        <taxon>Anareolatae</taxon>
        <taxon>Phasmatidae</taxon>
        <taxon>Eurycanthinae</taxon>
        <taxon>Dryococelus</taxon>
    </lineage>
</organism>
<evidence type="ECO:0000313" key="3">
    <source>
        <dbReference type="Proteomes" id="UP001159363"/>
    </source>
</evidence>
<reference evidence="2 3" key="1">
    <citation type="submission" date="2023-02" db="EMBL/GenBank/DDBJ databases">
        <title>LHISI_Scaffold_Assembly.</title>
        <authorList>
            <person name="Stuart O.P."/>
            <person name="Cleave R."/>
            <person name="Magrath M.J.L."/>
            <person name="Mikheyev A.S."/>
        </authorList>
    </citation>
    <scope>NUCLEOTIDE SEQUENCE [LARGE SCALE GENOMIC DNA]</scope>
    <source>
        <strain evidence="2">Daus_M_001</strain>
        <tissue evidence="2">Leg muscle</tissue>
    </source>
</reference>
<sequence>MVRLVCESSSGYICKLLNYDGSGMKLEERVPELLQAYLHQGYQAYMDNYLNCTKLLKDLHSFKANLNMWYKQKKQRAAQIIQATIFFFSKRGNDIHERRTCTFGCAA</sequence>
<dbReference type="InterPro" id="IPR029526">
    <property type="entry name" value="PGBD"/>
</dbReference>
<accession>A0ABQ9IFP2</accession>
<protein>
    <recommendedName>
        <fullName evidence="1">PiggyBac transposable element-derived protein domain-containing protein</fullName>
    </recommendedName>
</protein>
<dbReference type="EMBL" id="JARBHB010000001">
    <property type="protein sequence ID" value="KAJ8895030.1"/>
    <property type="molecule type" value="Genomic_DNA"/>
</dbReference>
<evidence type="ECO:0000313" key="2">
    <source>
        <dbReference type="EMBL" id="KAJ8895030.1"/>
    </source>
</evidence>